<dbReference type="PROSITE" id="PS00022">
    <property type="entry name" value="EGF_1"/>
    <property type="match status" value="1"/>
</dbReference>
<comment type="caution">
    <text evidence="1">Lacks conserved residue(s) required for the propagation of feature annotation.</text>
</comment>
<reference evidence="4" key="1">
    <citation type="journal article" date="2016" name="Nat. Commun.">
        <title>The channel catfish genome sequence provides insights into the evolution of scale formation in teleosts.</title>
        <authorList>
            <person name="Liu Z."/>
            <person name="Liu S."/>
            <person name="Yao J."/>
            <person name="Bao L."/>
            <person name="Zhang J."/>
            <person name="Li Y."/>
            <person name="Jiang C."/>
            <person name="Sun L."/>
            <person name="Wang R."/>
            <person name="Zhang Y."/>
            <person name="Zhou T."/>
            <person name="Zeng Q."/>
            <person name="Fu Q."/>
            <person name="Gao S."/>
            <person name="Li N."/>
            <person name="Koren S."/>
            <person name="Jiang Y."/>
            <person name="Zimin A."/>
            <person name="Xu P."/>
            <person name="Phillippy A.M."/>
            <person name="Geng X."/>
            <person name="Song L."/>
            <person name="Sun F."/>
            <person name="Li C."/>
            <person name="Wang X."/>
            <person name="Chen A."/>
            <person name="Jin Y."/>
            <person name="Yuan Z."/>
            <person name="Yang Y."/>
            <person name="Tan S."/>
            <person name="Peatman E."/>
            <person name="Lu J."/>
            <person name="Qin Z."/>
            <person name="Dunham R."/>
            <person name="Li Z."/>
            <person name="Sonstegard T."/>
            <person name="Feng J."/>
            <person name="Danzmann R.G."/>
            <person name="Schroeder S."/>
            <person name="Scheffler B."/>
            <person name="Duke M.V."/>
            <person name="Ballard L."/>
            <person name="Kucuktas H."/>
            <person name="Kaltenboeck L."/>
            <person name="Liu H."/>
            <person name="Armbruster J."/>
            <person name="Xie Y."/>
            <person name="Kirby M.L."/>
            <person name="Tian Y."/>
            <person name="Flanagan M.E."/>
            <person name="Mu W."/>
            <person name="Waldbieser G.C."/>
        </authorList>
    </citation>
    <scope>NUCLEOTIDE SEQUENCE [LARGE SCALE GENOMIC DNA]</scope>
    <source>
        <strain evidence="4">SDA103</strain>
    </source>
</reference>
<keyword evidence="2" id="KW-1133">Transmembrane helix</keyword>
<keyword evidence="1" id="KW-1015">Disulfide bond</keyword>
<organism evidence="4 5">
    <name type="scientific">Ictalurus punctatus</name>
    <name type="common">Channel catfish</name>
    <name type="synonym">Silurus punctatus</name>
    <dbReference type="NCBI Taxonomy" id="7998"/>
    <lineage>
        <taxon>Eukaryota</taxon>
        <taxon>Metazoa</taxon>
        <taxon>Chordata</taxon>
        <taxon>Craniata</taxon>
        <taxon>Vertebrata</taxon>
        <taxon>Euteleostomi</taxon>
        <taxon>Actinopterygii</taxon>
        <taxon>Neopterygii</taxon>
        <taxon>Teleostei</taxon>
        <taxon>Ostariophysi</taxon>
        <taxon>Siluriformes</taxon>
        <taxon>Ictaluridae</taxon>
        <taxon>Ictalurus</taxon>
    </lineage>
</organism>
<accession>A0A979FA10</accession>
<proteinExistence type="predicted"/>
<dbReference type="InterPro" id="IPR000742">
    <property type="entry name" value="EGF"/>
</dbReference>
<dbReference type="Proteomes" id="UP000221080">
    <property type="component" value="Chromosome 16"/>
</dbReference>
<dbReference type="PROSITE" id="PS01186">
    <property type="entry name" value="EGF_2"/>
    <property type="match status" value="1"/>
</dbReference>
<evidence type="ECO:0000313" key="5">
    <source>
        <dbReference type="RefSeq" id="XP_047016679.1"/>
    </source>
</evidence>
<evidence type="ECO:0000313" key="4">
    <source>
        <dbReference type="Proteomes" id="UP000221080"/>
    </source>
</evidence>
<gene>
    <name evidence="5" type="primary">LOC108277153</name>
</gene>
<keyword evidence="4" id="KW-1185">Reference proteome</keyword>
<dbReference type="AlphaFoldDB" id="A0A979FA10"/>
<feature type="transmembrane region" description="Helical" evidence="2">
    <location>
        <begin position="64"/>
        <end position="85"/>
    </location>
</feature>
<name>A0A979FA10_ICTPU</name>
<dbReference type="OrthoDB" id="283575at2759"/>
<dbReference type="SUPFAM" id="SSF57196">
    <property type="entry name" value="EGF/Laminin"/>
    <property type="match status" value="1"/>
</dbReference>
<reference evidence="5" key="2">
    <citation type="submission" date="2025-08" db="UniProtKB">
        <authorList>
            <consortium name="RefSeq"/>
        </authorList>
    </citation>
    <scope>IDENTIFICATION</scope>
    <source>
        <tissue evidence="5">Blood</tissue>
    </source>
</reference>
<dbReference type="Gene3D" id="2.10.25.10">
    <property type="entry name" value="Laminin"/>
    <property type="match status" value="1"/>
</dbReference>
<keyword evidence="2" id="KW-0472">Membrane</keyword>
<keyword evidence="2" id="KW-0812">Transmembrane</keyword>
<evidence type="ECO:0000256" key="1">
    <source>
        <dbReference type="PROSITE-ProRule" id="PRU00076"/>
    </source>
</evidence>
<dbReference type="RefSeq" id="XP_047016679.1">
    <property type="nucleotide sequence ID" value="XM_047160723.2"/>
</dbReference>
<evidence type="ECO:0000256" key="2">
    <source>
        <dbReference type="SAM" id="Phobius"/>
    </source>
</evidence>
<evidence type="ECO:0000259" key="3">
    <source>
        <dbReference type="PROSITE" id="PS50026"/>
    </source>
</evidence>
<feature type="disulfide bond" evidence="1">
    <location>
        <begin position="43"/>
        <end position="52"/>
    </location>
</feature>
<sequence length="188" mass="20610">MPNVANNPLDDGVLSQGLLNCRAQNCNNVGDCVIQDGLQVCKCLLGYRGHSCQETVNDGLAAPLTLGVLGFIIGFIVLAFVLAFVQQRRRERLWEQTNEKREELKKNGDFSHTKIGSWGTWSLSQGASDTRQGTPWTGCQSIAGHNHIHTHTHSCTMDTLDTPTSRPCKSLEVGDETRVTGRNSCNTI</sequence>
<feature type="domain" description="EGF-like" evidence="3">
    <location>
        <begin position="17"/>
        <end position="53"/>
    </location>
</feature>
<protein>
    <submittedName>
        <fullName evidence="5">Uncharacterized protein LOC108277153 isoform X1</fullName>
    </submittedName>
</protein>
<keyword evidence="1" id="KW-0245">EGF-like domain</keyword>
<dbReference type="PROSITE" id="PS50026">
    <property type="entry name" value="EGF_3"/>
    <property type="match status" value="1"/>
</dbReference>
<dbReference type="GeneID" id="108277153"/>